<proteinExistence type="inferred from homology"/>
<dbReference type="STRING" id="1884261.A0A5C3QSK4"/>
<keyword evidence="3" id="KW-1185">Reference proteome</keyword>
<dbReference type="PANTHER" id="PTHR21011">
    <property type="entry name" value="MITOCHONDRIAL 28S RIBOSOMAL PROTEIN S6"/>
    <property type="match status" value="1"/>
</dbReference>
<organism evidence="2 3">
    <name type="scientific">Pterulicium gracile</name>
    <dbReference type="NCBI Taxonomy" id="1884261"/>
    <lineage>
        <taxon>Eukaryota</taxon>
        <taxon>Fungi</taxon>
        <taxon>Dikarya</taxon>
        <taxon>Basidiomycota</taxon>
        <taxon>Agaricomycotina</taxon>
        <taxon>Agaricomycetes</taxon>
        <taxon>Agaricomycetidae</taxon>
        <taxon>Agaricales</taxon>
        <taxon>Pleurotineae</taxon>
        <taxon>Pterulaceae</taxon>
        <taxon>Pterulicium</taxon>
    </lineage>
</organism>
<gene>
    <name evidence="2" type="ORF">BDV98DRAFT_562059</name>
</gene>
<dbReference type="OrthoDB" id="10259681at2759"/>
<dbReference type="EMBL" id="ML178818">
    <property type="protein sequence ID" value="TFL04328.1"/>
    <property type="molecule type" value="Genomic_DNA"/>
</dbReference>
<dbReference type="GO" id="GO:0006412">
    <property type="term" value="P:translation"/>
    <property type="evidence" value="ECO:0007669"/>
    <property type="project" value="InterPro"/>
</dbReference>
<dbReference type="CDD" id="cd15465">
    <property type="entry name" value="bS6_mito"/>
    <property type="match status" value="1"/>
</dbReference>
<sequence length="116" mass="13377">MTFYKMVCIAVHYPQFTHVKELVRQASVQVMQSGGVVRDIQSWGTLVLPQRMKRLGGKDQPYHAIGDYWTLSFAASPQNLKGLNNIMRRDPRVLRWTVLKEASTLEKMAKIEDKLE</sequence>
<dbReference type="PANTHER" id="PTHR21011:SF1">
    <property type="entry name" value="SMALL RIBOSOMAL SUBUNIT PROTEIN BS6M"/>
    <property type="match status" value="1"/>
</dbReference>
<dbReference type="GO" id="GO:0070181">
    <property type="term" value="F:small ribosomal subunit rRNA binding"/>
    <property type="evidence" value="ECO:0007669"/>
    <property type="project" value="TreeGrafter"/>
</dbReference>
<dbReference type="Pfam" id="PF01250">
    <property type="entry name" value="Ribosomal_S6"/>
    <property type="match status" value="1"/>
</dbReference>
<evidence type="ECO:0008006" key="4">
    <source>
        <dbReference type="Google" id="ProtNLM"/>
    </source>
</evidence>
<dbReference type="InterPro" id="IPR014717">
    <property type="entry name" value="Transl_elong_EF1B/ribsomal_bS6"/>
</dbReference>
<dbReference type="InterPro" id="IPR035980">
    <property type="entry name" value="Ribosomal_bS6_sf"/>
</dbReference>
<accession>A0A5C3QSK4</accession>
<dbReference type="SUPFAM" id="SSF54995">
    <property type="entry name" value="Ribosomal protein S6"/>
    <property type="match status" value="1"/>
</dbReference>
<dbReference type="Gene3D" id="3.30.70.60">
    <property type="match status" value="1"/>
</dbReference>
<evidence type="ECO:0000313" key="3">
    <source>
        <dbReference type="Proteomes" id="UP000305067"/>
    </source>
</evidence>
<protein>
    <recommendedName>
        <fullName evidence="4">Ribosomal protein S6</fullName>
    </recommendedName>
</protein>
<reference evidence="2 3" key="1">
    <citation type="journal article" date="2019" name="Nat. Ecol. Evol.">
        <title>Megaphylogeny resolves global patterns of mushroom evolution.</title>
        <authorList>
            <person name="Varga T."/>
            <person name="Krizsan K."/>
            <person name="Foldi C."/>
            <person name="Dima B."/>
            <person name="Sanchez-Garcia M."/>
            <person name="Sanchez-Ramirez S."/>
            <person name="Szollosi G.J."/>
            <person name="Szarkandi J.G."/>
            <person name="Papp V."/>
            <person name="Albert L."/>
            <person name="Andreopoulos W."/>
            <person name="Angelini C."/>
            <person name="Antonin V."/>
            <person name="Barry K.W."/>
            <person name="Bougher N.L."/>
            <person name="Buchanan P."/>
            <person name="Buyck B."/>
            <person name="Bense V."/>
            <person name="Catcheside P."/>
            <person name="Chovatia M."/>
            <person name="Cooper J."/>
            <person name="Damon W."/>
            <person name="Desjardin D."/>
            <person name="Finy P."/>
            <person name="Geml J."/>
            <person name="Haridas S."/>
            <person name="Hughes K."/>
            <person name="Justo A."/>
            <person name="Karasinski D."/>
            <person name="Kautmanova I."/>
            <person name="Kiss B."/>
            <person name="Kocsube S."/>
            <person name="Kotiranta H."/>
            <person name="LaButti K.M."/>
            <person name="Lechner B.E."/>
            <person name="Liimatainen K."/>
            <person name="Lipzen A."/>
            <person name="Lukacs Z."/>
            <person name="Mihaltcheva S."/>
            <person name="Morgado L.N."/>
            <person name="Niskanen T."/>
            <person name="Noordeloos M.E."/>
            <person name="Ohm R.A."/>
            <person name="Ortiz-Santana B."/>
            <person name="Ovrebo C."/>
            <person name="Racz N."/>
            <person name="Riley R."/>
            <person name="Savchenko A."/>
            <person name="Shiryaev A."/>
            <person name="Soop K."/>
            <person name="Spirin V."/>
            <person name="Szebenyi C."/>
            <person name="Tomsovsky M."/>
            <person name="Tulloss R.E."/>
            <person name="Uehling J."/>
            <person name="Grigoriev I.V."/>
            <person name="Vagvolgyi C."/>
            <person name="Papp T."/>
            <person name="Martin F.M."/>
            <person name="Miettinen O."/>
            <person name="Hibbett D.S."/>
            <person name="Nagy L.G."/>
        </authorList>
    </citation>
    <scope>NUCLEOTIDE SEQUENCE [LARGE SCALE GENOMIC DNA]</scope>
    <source>
        <strain evidence="2 3">CBS 309.79</strain>
    </source>
</reference>
<comment type="similarity">
    <text evidence="1">Belongs to the bacterial ribosomal protein bS6 family.</text>
</comment>
<dbReference type="GO" id="GO:0005763">
    <property type="term" value="C:mitochondrial small ribosomal subunit"/>
    <property type="evidence" value="ECO:0007669"/>
    <property type="project" value="TreeGrafter"/>
</dbReference>
<dbReference type="InterPro" id="IPR000529">
    <property type="entry name" value="Ribosomal_bS6"/>
</dbReference>
<evidence type="ECO:0000256" key="1">
    <source>
        <dbReference type="ARBA" id="ARBA00009512"/>
    </source>
</evidence>
<evidence type="ECO:0000313" key="2">
    <source>
        <dbReference type="EMBL" id="TFL04328.1"/>
    </source>
</evidence>
<dbReference type="GO" id="GO:0003735">
    <property type="term" value="F:structural constituent of ribosome"/>
    <property type="evidence" value="ECO:0007669"/>
    <property type="project" value="InterPro"/>
</dbReference>
<name>A0A5C3QSK4_9AGAR</name>
<dbReference type="AlphaFoldDB" id="A0A5C3QSK4"/>
<dbReference type="Proteomes" id="UP000305067">
    <property type="component" value="Unassembled WGS sequence"/>
</dbReference>